<name>A0A0M2HV98_9MICO</name>
<dbReference type="AlphaFoldDB" id="A0A0M2HV98"/>
<sequence length="200" mass="19581">MTTTANQRKVLAILAGGLVLGIGTAVTLAAWNDSEFANGTFTAGAFNLEGSATSAAAGWGEHAAAPGAALTFTLPLAGNLSPTDTVYAPFWVRLDSTTTSDATVTTSLESGTGANATNISYAVYALDEADACDGSATTNGTLLLSGSTLSASTAGATFDLAHGTGVAGAAQKVCFIATAGAGLTEGGAATGVWEFAAESN</sequence>
<proteinExistence type="predicted"/>
<evidence type="ECO:0008006" key="3">
    <source>
        <dbReference type="Google" id="ProtNLM"/>
    </source>
</evidence>
<dbReference type="Proteomes" id="UP000033900">
    <property type="component" value="Unassembled WGS sequence"/>
</dbReference>
<organism evidence="1 2">
    <name type="scientific">Microbacterium hydrocarbonoxydans</name>
    <dbReference type="NCBI Taxonomy" id="273678"/>
    <lineage>
        <taxon>Bacteria</taxon>
        <taxon>Bacillati</taxon>
        <taxon>Actinomycetota</taxon>
        <taxon>Actinomycetes</taxon>
        <taxon>Micrococcales</taxon>
        <taxon>Microbacteriaceae</taxon>
        <taxon>Microbacterium</taxon>
    </lineage>
</organism>
<evidence type="ECO:0000313" key="2">
    <source>
        <dbReference type="Proteomes" id="UP000033900"/>
    </source>
</evidence>
<gene>
    <name evidence="1" type="ORF">RS84_00468</name>
</gene>
<keyword evidence="2" id="KW-1185">Reference proteome</keyword>
<dbReference type="InterPro" id="IPR023833">
    <property type="entry name" value="Signal_pept_SipW-depend-type"/>
</dbReference>
<accession>A0A0M2HV98</accession>
<dbReference type="NCBIfam" id="TIGR04088">
    <property type="entry name" value="cognate_SipW"/>
    <property type="match status" value="1"/>
</dbReference>
<dbReference type="STRING" id="273678.RS84_00468"/>
<dbReference type="RefSeq" id="WP_045256160.1">
    <property type="nucleotide sequence ID" value="NZ_JYJB01000005.1"/>
</dbReference>
<dbReference type="PATRIC" id="fig|273678.4.peg.461"/>
<evidence type="ECO:0000313" key="1">
    <source>
        <dbReference type="EMBL" id="KJL48840.1"/>
    </source>
</evidence>
<comment type="caution">
    <text evidence="1">The sequence shown here is derived from an EMBL/GenBank/DDBJ whole genome shotgun (WGS) entry which is preliminary data.</text>
</comment>
<dbReference type="EMBL" id="JYJB01000005">
    <property type="protein sequence ID" value="KJL48840.1"/>
    <property type="molecule type" value="Genomic_DNA"/>
</dbReference>
<reference evidence="1 2" key="1">
    <citation type="submission" date="2015-02" db="EMBL/GenBank/DDBJ databases">
        <title>Draft genome sequences of ten Microbacterium spp. with emphasis on heavy metal contaminated environments.</title>
        <authorList>
            <person name="Corretto E."/>
        </authorList>
    </citation>
    <scope>NUCLEOTIDE SEQUENCE [LARGE SCALE GENOMIC DNA]</scope>
    <source>
        <strain evidence="1 2">SA35</strain>
    </source>
</reference>
<protein>
    <recommendedName>
        <fullName evidence="3">SipW-cognate class signal peptide</fullName>
    </recommendedName>
</protein>